<dbReference type="GO" id="GO:0004185">
    <property type="term" value="F:serine-type carboxypeptidase activity"/>
    <property type="evidence" value="ECO:0007669"/>
    <property type="project" value="InterPro"/>
</dbReference>
<evidence type="ECO:0000256" key="4">
    <source>
        <dbReference type="ARBA" id="ARBA00022801"/>
    </source>
</evidence>
<dbReference type="STRING" id="1037660.A0A066W7D9"/>
<evidence type="ECO:0000313" key="8">
    <source>
        <dbReference type="EMBL" id="KDN47004.1"/>
    </source>
</evidence>
<keyword evidence="3" id="KW-0645">Protease</keyword>
<proteinExistence type="inferred from homology"/>
<feature type="signal peptide" evidence="7">
    <location>
        <begin position="1"/>
        <end position="38"/>
    </location>
</feature>
<organism evidence="8 9">
    <name type="scientific">Tilletiaria anomala (strain ATCC 24038 / CBS 436.72 / UBC 951)</name>
    <dbReference type="NCBI Taxonomy" id="1037660"/>
    <lineage>
        <taxon>Eukaryota</taxon>
        <taxon>Fungi</taxon>
        <taxon>Dikarya</taxon>
        <taxon>Basidiomycota</taxon>
        <taxon>Ustilaginomycotina</taxon>
        <taxon>Exobasidiomycetes</taxon>
        <taxon>Georgefischeriales</taxon>
        <taxon>Tilletiariaceae</taxon>
        <taxon>Tilletiaria</taxon>
    </lineage>
</organism>
<dbReference type="HOGENOM" id="CLU_008523_10_3_1"/>
<evidence type="ECO:0000256" key="1">
    <source>
        <dbReference type="ARBA" id="ARBA00009431"/>
    </source>
</evidence>
<comment type="caution">
    <text evidence="8">The sequence shown here is derived from an EMBL/GenBank/DDBJ whole genome shotgun (WGS) entry which is preliminary data.</text>
</comment>
<evidence type="ECO:0000256" key="7">
    <source>
        <dbReference type="SAM" id="SignalP"/>
    </source>
</evidence>
<sequence length="660" mass="71523">MSHTIRSTRGWRLPFLSLLLGATVTALTLTLTAAPADAQFVPPPAASSFTHATGHAAVPVKYRSVPTGPGEVCEQTPGVKSYAGYAEVEKGEFIFWWFFEARKTDPRKAELTSWINGGPGSSSMIGLFQELGPCGVDSEGKVTHNPYAWNEHSNLLIIDQPISTGFSYSQPSNGYVSSSGHIVNLGPSSDTSIECPSYVTDAGLQCGTFSSSSVRSTVNSTQAAAPNFWKTLQGFMGAFPQYSRKGFHFATESYGGHYGPVFNEYIENQNAKIANGELSDAKQIQLQTVILGNPWVNPKTQYEAYYEYAIDNYYDIHPYNASIRAQVHNNLYGPGNCVDQLDDCASSGIDSVCSTADTFCATEVEEFLDIISGRDEYDMRELQPDPFPPTFYVDYLNSPKVQEAIGAYTNFSESSITVGNTFSTTGDDAREEGTVQDIRKLLDKGIYVVIQVGDADYNCNIHGNLRVAEQIAAPGYSSAGFTNISTTTSHDDAVHGQVRQSSAFAFIRWYYSGHEVPFYQPRPSLQVFNRAIRGLDVATGKQRVVGEGSVKGYKTHGPKTSTFKEGSATVQNHVLPPDATYNTTTGAPNAYKGQAQSAAAAAKRKSSSRASSRHATTFSSSSSSRKQHGRSAAKSEHLRRGVALGARFGGSARKQQVLSP</sequence>
<keyword evidence="2" id="KW-0121">Carboxypeptidase</keyword>
<dbReference type="Pfam" id="PF00450">
    <property type="entry name" value="Peptidase_S10"/>
    <property type="match status" value="1"/>
</dbReference>
<dbReference type="Proteomes" id="UP000027361">
    <property type="component" value="Unassembled WGS sequence"/>
</dbReference>
<dbReference type="PRINTS" id="PR00724">
    <property type="entry name" value="CRBOXYPTASEC"/>
</dbReference>
<evidence type="ECO:0000256" key="5">
    <source>
        <dbReference type="ARBA" id="ARBA00023180"/>
    </source>
</evidence>
<keyword evidence="5" id="KW-0325">Glycoprotein</keyword>
<dbReference type="InParanoid" id="A0A066W7D9"/>
<keyword evidence="4 8" id="KW-0378">Hydrolase</keyword>
<dbReference type="GO" id="GO:0000324">
    <property type="term" value="C:fungal-type vacuole"/>
    <property type="evidence" value="ECO:0007669"/>
    <property type="project" value="TreeGrafter"/>
</dbReference>
<dbReference type="InterPro" id="IPR001563">
    <property type="entry name" value="Peptidase_S10"/>
</dbReference>
<dbReference type="MEROPS" id="S10.008"/>
<protein>
    <submittedName>
        <fullName evidence="8">Alpha/beta-hydrolase</fullName>
    </submittedName>
</protein>
<dbReference type="RefSeq" id="XP_013243740.1">
    <property type="nucleotide sequence ID" value="XM_013388286.1"/>
</dbReference>
<feature type="compositionally biased region" description="Low complexity" evidence="6">
    <location>
        <begin position="608"/>
        <end position="624"/>
    </location>
</feature>
<dbReference type="OrthoDB" id="443318at2759"/>
<dbReference type="InterPro" id="IPR029058">
    <property type="entry name" value="AB_hydrolase_fold"/>
</dbReference>
<evidence type="ECO:0000313" key="9">
    <source>
        <dbReference type="Proteomes" id="UP000027361"/>
    </source>
</evidence>
<dbReference type="EMBL" id="JMSN01000032">
    <property type="protein sequence ID" value="KDN47004.1"/>
    <property type="molecule type" value="Genomic_DNA"/>
</dbReference>
<dbReference type="OMA" id="HYGPIFN"/>
<dbReference type="PANTHER" id="PTHR11802:SF64">
    <property type="entry name" value="CARBOXYPEPTIDASE"/>
    <property type="match status" value="1"/>
</dbReference>
<dbReference type="PANTHER" id="PTHR11802">
    <property type="entry name" value="SERINE PROTEASE FAMILY S10 SERINE CARBOXYPEPTIDASE"/>
    <property type="match status" value="1"/>
</dbReference>
<dbReference type="Gene3D" id="3.40.50.1820">
    <property type="entry name" value="alpha/beta hydrolase"/>
    <property type="match status" value="1"/>
</dbReference>
<keyword evidence="9" id="KW-1185">Reference proteome</keyword>
<dbReference type="SUPFAM" id="SSF53474">
    <property type="entry name" value="alpha/beta-Hydrolases"/>
    <property type="match status" value="1"/>
</dbReference>
<evidence type="ECO:0000256" key="3">
    <source>
        <dbReference type="ARBA" id="ARBA00022670"/>
    </source>
</evidence>
<evidence type="ECO:0000256" key="6">
    <source>
        <dbReference type="SAM" id="MobiDB-lite"/>
    </source>
</evidence>
<feature type="region of interest" description="Disordered" evidence="6">
    <location>
        <begin position="573"/>
        <end position="660"/>
    </location>
</feature>
<accession>A0A066W7D9</accession>
<reference evidence="8 9" key="1">
    <citation type="submission" date="2014-05" db="EMBL/GenBank/DDBJ databases">
        <title>Draft genome sequence of a rare smut relative, Tilletiaria anomala UBC 951.</title>
        <authorList>
            <consortium name="DOE Joint Genome Institute"/>
            <person name="Toome M."/>
            <person name="Kuo A."/>
            <person name="Henrissat B."/>
            <person name="Lipzen A."/>
            <person name="Tritt A."/>
            <person name="Yoshinaga Y."/>
            <person name="Zane M."/>
            <person name="Barry K."/>
            <person name="Grigoriev I.V."/>
            <person name="Spatafora J.W."/>
            <person name="Aimea M.C."/>
        </authorList>
    </citation>
    <scope>NUCLEOTIDE SEQUENCE [LARGE SCALE GENOMIC DNA]</scope>
    <source>
        <strain evidence="8 9">UBC 951</strain>
    </source>
</reference>
<comment type="similarity">
    <text evidence="1">Belongs to the peptidase S10 family.</text>
</comment>
<evidence type="ECO:0000256" key="2">
    <source>
        <dbReference type="ARBA" id="ARBA00022645"/>
    </source>
</evidence>
<dbReference type="GO" id="GO:0006508">
    <property type="term" value="P:proteolysis"/>
    <property type="evidence" value="ECO:0007669"/>
    <property type="project" value="UniProtKB-KW"/>
</dbReference>
<feature type="chain" id="PRO_5001628789" evidence="7">
    <location>
        <begin position="39"/>
        <end position="660"/>
    </location>
</feature>
<dbReference type="AlphaFoldDB" id="A0A066W7D9"/>
<keyword evidence="7" id="KW-0732">Signal</keyword>
<gene>
    <name evidence="8" type="ORF">K437DRAFT_262557</name>
</gene>
<dbReference type="GeneID" id="25265638"/>
<name>A0A066W7D9_TILAU</name>